<accession>A0A7X5YD43</accession>
<dbReference type="AlphaFoldDB" id="A0A7X5YD43"/>
<keyword evidence="1" id="KW-1133">Transmembrane helix</keyword>
<gene>
    <name evidence="2" type="ORF">GGR15_000983</name>
</gene>
<dbReference type="Proteomes" id="UP000576368">
    <property type="component" value="Unassembled WGS sequence"/>
</dbReference>
<feature type="transmembrane region" description="Helical" evidence="1">
    <location>
        <begin position="12"/>
        <end position="34"/>
    </location>
</feature>
<evidence type="ECO:0000256" key="1">
    <source>
        <dbReference type="SAM" id="Phobius"/>
    </source>
</evidence>
<keyword evidence="1" id="KW-0472">Membrane</keyword>
<sequence>MYNFSIKEIKSTFLFTILVYLLSIRHCVACYRVFLKLYTNTIN</sequence>
<reference evidence="2 3" key="1">
    <citation type="submission" date="2020-03" db="EMBL/GenBank/DDBJ databases">
        <title>Genomic Encyclopedia of Type Strains, Phase IV (KMG-IV): sequencing the most valuable type-strain genomes for metagenomic binning, comparative biology and taxonomic classification.</title>
        <authorList>
            <person name="Goeker M."/>
        </authorList>
    </citation>
    <scope>NUCLEOTIDE SEQUENCE [LARGE SCALE GENOMIC DNA]</scope>
    <source>
        <strain evidence="2 3">DSM 105722</strain>
    </source>
</reference>
<proteinExistence type="predicted"/>
<organism evidence="2 3">
    <name type="scientific">Butyricimonas paravirosa</name>
    <dbReference type="NCBI Taxonomy" id="1472417"/>
    <lineage>
        <taxon>Bacteria</taxon>
        <taxon>Pseudomonadati</taxon>
        <taxon>Bacteroidota</taxon>
        <taxon>Bacteroidia</taxon>
        <taxon>Bacteroidales</taxon>
        <taxon>Odoribacteraceae</taxon>
        <taxon>Butyricimonas</taxon>
    </lineage>
</organism>
<protein>
    <submittedName>
        <fullName evidence="2">Uncharacterized protein</fullName>
    </submittedName>
</protein>
<keyword evidence="1" id="KW-0812">Transmembrane</keyword>
<dbReference type="EMBL" id="JAATLI010000003">
    <property type="protein sequence ID" value="NJC17372.1"/>
    <property type="molecule type" value="Genomic_DNA"/>
</dbReference>
<name>A0A7X5YD43_9BACT</name>
<evidence type="ECO:0000313" key="2">
    <source>
        <dbReference type="EMBL" id="NJC17372.1"/>
    </source>
</evidence>
<comment type="caution">
    <text evidence="2">The sequence shown here is derived from an EMBL/GenBank/DDBJ whole genome shotgun (WGS) entry which is preliminary data.</text>
</comment>
<evidence type="ECO:0000313" key="3">
    <source>
        <dbReference type="Proteomes" id="UP000576368"/>
    </source>
</evidence>